<feature type="non-terminal residue" evidence="1">
    <location>
        <position position="189"/>
    </location>
</feature>
<dbReference type="Proteomes" id="UP000789525">
    <property type="component" value="Unassembled WGS sequence"/>
</dbReference>
<comment type="caution">
    <text evidence="1">The sequence shown here is derived from an EMBL/GenBank/DDBJ whole genome shotgun (WGS) entry which is preliminary data.</text>
</comment>
<reference evidence="1" key="1">
    <citation type="submission" date="2021-06" db="EMBL/GenBank/DDBJ databases">
        <authorList>
            <person name="Kallberg Y."/>
            <person name="Tangrot J."/>
            <person name="Rosling A."/>
        </authorList>
    </citation>
    <scope>NUCLEOTIDE SEQUENCE</scope>
    <source>
        <strain evidence="1">CL356</strain>
    </source>
</reference>
<proteinExistence type="predicted"/>
<dbReference type="EMBL" id="CAJVPT010004103">
    <property type="protein sequence ID" value="CAG8504051.1"/>
    <property type="molecule type" value="Genomic_DNA"/>
</dbReference>
<organism evidence="1 2">
    <name type="scientific">Acaulospora colombiana</name>
    <dbReference type="NCBI Taxonomy" id="27376"/>
    <lineage>
        <taxon>Eukaryota</taxon>
        <taxon>Fungi</taxon>
        <taxon>Fungi incertae sedis</taxon>
        <taxon>Mucoromycota</taxon>
        <taxon>Glomeromycotina</taxon>
        <taxon>Glomeromycetes</taxon>
        <taxon>Diversisporales</taxon>
        <taxon>Acaulosporaceae</taxon>
        <taxon>Acaulospora</taxon>
    </lineage>
</organism>
<evidence type="ECO:0000313" key="1">
    <source>
        <dbReference type="EMBL" id="CAG8504051.1"/>
    </source>
</evidence>
<name>A0ACA9L3J1_9GLOM</name>
<protein>
    <submittedName>
        <fullName evidence="1">167_t:CDS:1</fullName>
    </submittedName>
</protein>
<accession>A0ACA9L3J1</accession>
<evidence type="ECO:0000313" key="2">
    <source>
        <dbReference type="Proteomes" id="UP000789525"/>
    </source>
</evidence>
<keyword evidence="2" id="KW-1185">Reference proteome</keyword>
<sequence>MRLGAKLYYAGGFVDSSIRSNETFYLDLSNSFQTSSPLWESLGEIIPVSPDYSTTILSPLDNSTIYLIGGYMVNPITNMPDLNITVYTFDTISLKWNALLTNGSSRQEMDAVVDSSGKIYVFGGRGTNTDNYYNDINILNIGTNYWTNIPATSSSPYSLADYTATLLPNGIIVYIGGFTGVDLITDLKQ</sequence>
<gene>
    <name evidence="1" type="ORF">ACOLOM_LOCUS2926</name>
</gene>